<evidence type="ECO:0000256" key="9">
    <source>
        <dbReference type="SAM" id="Phobius"/>
    </source>
</evidence>
<evidence type="ECO:0000256" key="8">
    <source>
        <dbReference type="ARBA" id="ARBA00023485"/>
    </source>
</evidence>
<reference evidence="11" key="1">
    <citation type="journal article" date="2008" name="Insect Biochem. Mol. Biol.">
        <title>The genome of a lepidopteran model insect, the silkworm Bombyx mori.</title>
        <authorList>
            <consortium name="International Silkworm Genome Consortium"/>
        </authorList>
    </citation>
    <scope>NUCLEOTIDE SEQUENCE [LARGE SCALE GENOMIC DNA]</scope>
    <source>
        <strain evidence="11">p50T</strain>
    </source>
</reference>
<proteinExistence type="inferred from homology"/>
<dbReference type="GO" id="GO:0000139">
    <property type="term" value="C:Golgi membrane"/>
    <property type="evidence" value="ECO:0007669"/>
    <property type="project" value="UniProtKB-SubCell"/>
</dbReference>
<dbReference type="GO" id="GO:2000640">
    <property type="term" value="P:positive regulation of SREBP signaling pathway"/>
    <property type="evidence" value="ECO:0007669"/>
    <property type="project" value="InterPro"/>
</dbReference>
<keyword evidence="11" id="KW-1185">Reference proteome</keyword>
<reference evidence="10" key="2">
    <citation type="submission" date="2022-06" db="UniProtKB">
        <authorList>
            <consortium name="EnsemblMetazoa"/>
        </authorList>
    </citation>
    <scope>IDENTIFICATION</scope>
    <source>
        <strain evidence="10">p50T (Dazao)</strain>
    </source>
</reference>
<evidence type="ECO:0000256" key="5">
    <source>
        <dbReference type="ARBA" id="ARBA00023136"/>
    </source>
</evidence>
<dbReference type="AlphaFoldDB" id="A0A8R2DQ10"/>
<feature type="transmembrane region" description="Helical" evidence="9">
    <location>
        <begin position="12"/>
        <end position="33"/>
    </location>
</feature>
<evidence type="ECO:0000313" key="11">
    <source>
        <dbReference type="Proteomes" id="UP000005204"/>
    </source>
</evidence>
<organism evidence="10 11">
    <name type="scientific">Bombyx mori</name>
    <name type="common">Silk moth</name>
    <dbReference type="NCBI Taxonomy" id="7091"/>
    <lineage>
        <taxon>Eukaryota</taxon>
        <taxon>Metazoa</taxon>
        <taxon>Ecdysozoa</taxon>
        <taxon>Arthropoda</taxon>
        <taxon>Hexapoda</taxon>
        <taxon>Insecta</taxon>
        <taxon>Pterygota</taxon>
        <taxon>Neoptera</taxon>
        <taxon>Endopterygota</taxon>
        <taxon>Lepidoptera</taxon>
        <taxon>Glossata</taxon>
        <taxon>Ditrysia</taxon>
        <taxon>Bombycoidea</taxon>
        <taxon>Bombycidae</taxon>
        <taxon>Bombycinae</taxon>
        <taxon>Bombyx</taxon>
    </lineage>
</organism>
<dbReference type="EnsemblMetazoa" id="XM_021351925.2">
    <property type="protein sequence ID" value="XP_021207600.1"/>
    <property type="gene ID" value="LOC101735941"/>
</dbReference>
<evidence type="ECO:0000313" key="10">
    <source>
        <dbReference type="EnsemblMetazoa" id="XP_021207600.1"/>
    </source>
</evidence>
<comment type="similarity">
    <text evidence="7">Belongs to the SPRING family.</text>
</comment>
<keyword evidence="2 9" id="KW-0812">Transmembrane</keyword>
<name>A0A8R2DQ10_BOMMO</name>
<protein>
    <recommendedName>
        <fullName evidence="8">SREBP regulating gene protein</fullName>
    </recommendedName>
</protein>
<dbReference type="InterPro" id="IPR019352">
    <property type="entry name" value="SPRING1"/>
</dbReference>
<keyword evidence="6" id="KW-0325">Glycoprotein</keyword>
<keyword evidence="4" id="KW-0333">Golgi apparatus</keyword>
<evidence type="ECO:0000256" key="6">
    <source>
        <dbReference type="ARBA" id="ARBA00023180"/>
    </source>
</evidence>
<sequence length="248" mass="28822">MNMFWENVTFDLLRYIKTMCIIWSPCFANYGLLFHKKSSHLIFRMWYAALIRFIRRRLVLGIIFASSLTYCIVSFLKEGNHRDVTYQDISIERKPFVWRTLQEHNDSNDHVICRNSVQGKNFLVDDRGYVCQRKDVTKNGCCDPEADFTERYSCESCSKSSCCVEYEHCVSCCLDPGKRDMLEIVLSKLSTEKSILFRSLTDDYELCLTKCRTSSYSVLHENSYKDPTHKHCFGDEPPGSHSGTSLIS</sequence>
<dbReference type="PANTHER" id="PTHR13481">
    <property type="entry name" value="SREBP REGULATING GENE PROTEIN"/>
    <property type="match status" value="1"/>
</dbReference>
<evidence type="ECO:0000256" key="7">
    <source>
        <dbReference type="ARBA" id="ARBA00023461"/>
    </source>
</evidence>
<keyword evidence="5 9" id="KW-0472">Membrane</keyword>
<keyword evidence="3 9" id="KW-1133">Transmembrane helix</keyword>
<evidence type="ECO:0000256" key="3">
    <source>
        <dbReference type="ARBA" id="ARBA00022989"/>
    </source>
</evidence>
<dbReference type="Proteomes" id="UP000005204">
    <property type="component" value="Unassembled WGS sequence"/>
</dbReference>
<evidence type="ECO:0000256" key="4">
    <source>
        <dbReference type="ARBA" id="ARBA00023034"/>
    </source>
</evidence>
<comment type="subcellular location">
    <subcellularLocation>
        <location evidence="1">Golgi apparatus membrane</location>
        <topology evidence="1">Single-pass membrane protein</topology>
    </subcellularLocation>
</comment>
<feature type="transmembrane region" description="Helical" evidence="9">
    <location>
        <begin position="54"/>
        <end position="76"/>
    </location>
</feature>
<dbReference type="PANTHER" id="PTHR13481:SF0">
    <property type="entry name" value="SREBP REGULATING GENE PROTEIN"/>
    <property type="match status" value="1"/>
</dbReference>
<evidence type="ECO:0000256" key="2">
    <source>
        <dbReference type="ARBA" id="ARBA00022692"/>
    </source>
</evidence>
<accession>A0A8R2DQ10</accession>
<evidence type="ECO:0000256" key="1">
    <source>
        <dbReference type="ARBA" id="ARBA00004194"/>
    </source>
</evidence>
<dbReference type="Pfam" id="PF10218">
    <property type="entry name" value="SPRING1"/>
    <property type="match status" value="1"/>
</dbReference>